<feature type="compositionally biased region" description="Low complexity" evidence="12">
    <location>
        <begin position="493"/>
        <end position="508"/>
    </location>
</feature>
<evidence type="ECO:0000313" key="16">
    <source>
        <dbReference type="RefSeq" id="XP_028033047.1"/>
    </source>
</evidence>
<proteinExistence type="predicted"/>
<dbReference type="Pfam" id="PF00240">
    <property type="entry name" value="ubiquitin"/>
    <property type="match status" value="1"/>
</dbReference>
<dbReference type="OrthoDB" id="1885901at2759"/>
<dbReference type="GO" id="GO:0051787">
    <property type="term" value="F:misfolded protein binding"/>
    <property type="evidence" value="ECO:0007669"/>
    <property type="project" value="TreeGrafter"/>
</dbReference>
<dbReference type="SMART" id="SM00213">
    <property type="entry name" value="UBQ"/>
    <property type="match status" value="1"/>
</dbReference>
<evidence type="ECO:0000256" key="9">
    <source>
        <dbReference type="ARBA" id="ARBA00023186"/>
    </source>
</evidence>
<feature type="compositionally biased region" description="Low complexity" evidence="12">
    <location>
        <begin position="621"/>
        <end position="648"/>
    </location>
</feature>
<dbReference type="RefSeq" id="XP_028033047.1">
    <property type="nucleotide sequence ID" value="XM_028177246.1"/>
</dbReference>
<dbReference type="GO" id="GO:0005634">
    <property type="term" value="C:nucleus"/>
    <property type="evidence" value="ECO:0007669"/>
    <property type="project" value="UniProtKB-SubCell"/>
</dbReference>
<feature type="compositionally biased region" description="Polar residues" evidence="12">
    <location>
        <begin position="509"/>
        <end position="521"/>
    </location>
</feature>
<feature type="region of interest" description="Disordered" evidence="12">
    <location>
        <begin position="1254"/>
        <end position="1302"/>
    </location>
</feature>
<dbReference type="GeneID" id="114245187"/>
<feature type="region of interest" description="Disordered" evidence="12">
    <location>
        <begin position="1423"/>
        <end position="1445"/>
    </location>
</feature>
<dbReference type="GO" id="GO:0036503">
    <property type="term" value="P:ERAD pathway"/>
    <property type="evidence" value="ECO:0007669"/>
    <property type="project" value="TreeGrafter"/>
</dbReference>
<evidence type="ECO:0000256" key="11">
    <source>
        <dbReference type="ARBA" id="ARBA00030033"/>
    </source>
</evidence>
<keyword evidence="6" id="KW-0964">Secreted</keyword>
<feature type="region of interest" description="Disordered" evidence="12">
    <location>
        <begin position="1175"/>
        <end position="1238"/>
    </location>
</feature>
<dbReference type="GO" id="GO:0006915">
    <property type="term" value="P:apoptotic process"/>
    <property type="evidence" value="ECO:0007669"/>
    <property type="project" value="UniProtKB-KW"/>
</dbReference>
<dbReference type="SUPFAM" id="SSF54236">
    <property type="entry name" value="Ubiquitin-like"/>
    <property type="match status" value="1"/>
</dbReference>
<feature type="region of interest" description="Disordered" evidence="12">
    <location>
        <begin position="1060"/>
        <end position="1085"/>
    </location>
</feature>
<dbReference type="PANTHER" id="PTHR15204">
    <property type="entry name" value="LARGE PROLINE-RICH PROTEIN BAG6"/>
    <property type="match status" value="1"/>
</dbReference>
<feature type="compositionally biased region" description="Polar residues" evidence="12">
    <location>
        <begin position="158"/>
        <end position="169"/>
    </location>
</feature>
<evidence type="ECO:0000256" key="7">
    <source>
        <dbReference type="ARBA" id="ARBA00022703"/>
    </source>
</evidence>
<feature type="region of interest" description="Disordered" evidence="12">
    <location>
        <begin position="619"/>
        <end position="657"/>
    </location>
</feature>
<dbReference type="GO" id="GO:0006325">
    <property type="term" value="P:chromatin organization"/>
    <property type="evidence" value="ECO:0007669"/>
    <property type="project" value="UniProtKB-KW"/>
</dbReference>
<protein>
    <recommendedName>
        <fullName evidence="11">BCL2-associated athanogene 6</fullName>
    </recommendedName>
</protein>
<feature type="compositionally biased region" description="Low complexity" evidence="12">
    <location>
        <begin position="1178"/>
        <end position="1226"/>
    </location>
</feature>
<organism evidence="14 15">
    <name type="scientific">Bombyx mandarina</name>
    <name type="common">Wild silk moth</name>
    <name type="synonym">Wild silkworm</name>
    <dbReference type="NCBI Taxonomy" id="7092"/>
    <lineage>
        <taxon>Eukaryota</taxon>
        <taxon>Metazoa</taxon>
        <taxon>Ecdysozoa</taxon>
        <taxon>Arthropoda</taxon>
        <taxon>Hexapoda</taxon>
        <taxon>Insecta</taxon>
        <taxon>Pterygota</taxon>
        <taxon>Neoptera</taxon>
        <taxon>Endopterygota</taxon>
        <taxon>Lepidoptera</taxon>
        <taxon>Glossata</taxon>
        <taxon>Ditrysia</taxon>
        <taxon>Bombycoidea</taxon>
        <taxon>Bombycidae</taxon>
        <taxon>Bombycinae</taxon>
        <taxon>Bombyx</taxon>
    </lineage>
</organism>
<dbReference type="Pfam" id="PF12057">
    <property type="entry name" value="BAG6"/>
    <property type="match status" value="1"/>
</dbReference>
<dbReference type="RefSeq" id="XP_028033049.1">
    <property type="nucleotide sequence ID" value="XM_028177248.1"/>
</dbReference>
<feature type="compositionally biased region" description="Polar residues" evidence="12">
    <location>
        <begin position="1275"/>
        <end position="1289"/>
    </location>
</feature>
<dbReference type="GO" id="GO:0071818">
    <property type="term" value="C:BAT3 complex"/>
    <property type="evidence" value="ECO:0007669"/>
    <property type="project" value="TreeGrafter"/>
</dbReference>
<dbReference type="PANTHER" id="PTHR15204:SF0">
    <property type="entry name" value="LARGE PROLINE-RICH PROTEIN BAG6"/>
    <property type="match status" value="1"/>
</dbReference>
<keyword evidence="10" id="KW-0539">Nucleus</keyword>
<keyword evidence="8" id="KW-0156">Chromatin regulator</keyword>
<feature type="compositionally biased region" description="Polar residues" evidence="12">
    <location>
        <begin position="1254"/>
        <end position="1265"/>
    </location>
</feature>
<accession>A0A6J2JT96</accession>
<evidence type="ECO:0000313" key="17">
    <source>
        <dbReference type="RefSeq" id="XP_028033048.1"/>
    </source>
</evidence>
<dbReference type="Proteomes" id="UP000504629">
    <property type="component" value="Unplaced"/>
</dbReference>
<dbReference type="GO" id="GO:0031593">
    <property type="term" value="F:polyubiquitin modification-dependent protein binding"/>
    <property type="evidence" value="ECO:0007669"/>
    <property type="project" value="TreeGrafter"/>
</dbReference>
<reference evidence="15 16" key="1">
    <citation type="submission" date="2025-04" db="UniProtKB">
        <authorList>
            <consortium name="RefSeq"/>
        </authorList>
    </citation>
    <scope>IDENTIFICATION</scope>
    <source>
        <tissue evidence="15 16">Silk gland</tissue>
    </source>
</reference>
<feature type="region of interest" description="Disordered" evidence="12">
    <location>
        <begin position="474"/>
        <end position="525"/>
    </location>
</feature>
<feature type="compositionally biased region" description="Low complexity" evidence="12">
    <location>
        <begin position="337"/>
        <end position="369"/>
    </location>
</feature>
<evidence type="ECO:0000256" key="5">
    <source>
        <dbReference type="ARBA" id="ARBA00022490"/>
    </source>
</evidence>
<dbReference type="RefSeq" id="XP_028033048.1">
    <property type="nucleotide sequence ID" value="XM_028177247.1"/>
</dbReference>
<dbReference type="InterPro" id="IPR021925">
    <property type="entry name" value="BAG6"/>
</dbReference>
<evidence type="ECO:0000256" key="1">
    <source>
        <dbReference type="ARBA" id="ARBA00004123"/>
    </source>
</evidence>
<feature type="region of interest" description="Disordered" evidence="12">
    <location>
        <begin position="158"/>
        <end position="197"/>
    </location>
</feature>
<keyword evidence="5" id="KW-0963">Cytoplasm</keyword>
<dbReference type="PROSITE" id="PS50053">
    <property type="entry name" value="UBIQUITIN_2"/>
    <property type="match status" value="1"/>
</dbReference>
<evidence type="ECO:0000313" key="18">
    <source>
        <dbReference type="RefSeq" id="XP_028033049.1"/>
    </source>
</evidence>
<evidence type="ECO:0000256" key="4">
    <source>
        <dbReference type="ARBA" id="ARBA00022448"/>
    </source>
</evidence>
<dbReference type="GO" id="GO:0005576">
    <property type="term" value="C:extracellular region"/>
    <property type="evidence" value="ECO:0007669"/>
    <property type="project" value="UniProtKB-SubCell"/>
</dbReference>
<evidence type="ECO:0000256" key="3">
    <source>
        <dbReference type="ARBA" id="ARBA00004550"/>
    </source>
</evidence>
<evidence type="ECO:0000313" key="15">
    <source>
        <dbReference type="RefSeq" id="XP_028033046.1"/>
    </source>
</evidence>
<evidence type="ECO:0000256" key="2">
    <source>
        <dbReference type="ARBA" id="ARBA00004514"/>
    </source>
</evidence>
<name>A0A6J2JT96_BOMMA</name>
<comment type="subcellular location">
    <subcellularLocation>
        <location evidence="2">Cytoplasm</location>
        <location evidence="2">Cytosol</location>
    </subcellularLocation>
    <subcellularLocation>
        <location evidence="1">Nucleus</location>
    </subcellularLocation>
    <subcellularLocation>
        <location evidence="3">Secreted</location>
        <location evidence="3">Extracellular exosome</location>
    </subcellularLocation>
</comment>
<evidence type="ECO:0000256" key="10">
    <source>
        <dbReference type="ARBA" id="ARBA00023242"/>
    </source>
</evidence>
<keyword evidence="7" id="KW-0053">Apoptosis</keyword>
<feature type="compositionally biased region" description="Low complexity" evidence="12">
    <location>
        <begin position="474"/>
        <end position="483"/>
    </location>
</feature>
<evidence type="ECO:0000256" key="12">
    <source>
        <dbReference type="SAM" id="MobiDB-lite"/>
    </source>
</evidence>
<feature type="compositionally biased region" description="Low complexity" evidence="12">
    <location>
        <begin position="1330"/>
        <end position="1342"/>
    </location>
</feature>
<feature type="region of interest" description="Disordered" evidence="12">
    <location>
        <begin position="1103"/>
        <end position="1133"/>
    </location>
</feature>
<dbReference type="KEGG" id="bman:114245187"/>
<evidence type="ECO:0000259" key="13">
    <source>
        <dbReference type="PROSITE" id="PS50053"/>
    </source>
</evidence>
<keyword evidence="14" id="KW-1185">Reference proteome</keyword>
<dbReference type="RefSeq" id="XP_028033046.1">
    <property type="nucleotide sequence ID" value="XM_028177245.1"/>
</dbReference>
<dbReference type="InterPro" id="IPR000626">
    <property type="entry name" value="Ubiquitin-like_dom"/>
</dbReference>
<gene>
    <name evidence="15 16 17 18" type="primary">LOC114245187</name>
</gene>
<feature type="domain" description="Ubiquitin-like" evidence="13">
    <location>
        <begin position="2"/>
        <end position="62"/>
    </location>
</feature>
<feature type="compositionally biased region" description="Low complexity" evidence="12">
    <location>
        <begin position="1103"/>
        <end position="1128"/>
    </location>
</feature>
<evidence type="ECO:0000256" key="8">
    <source>
        <dbReference type="ARBA" id="ARBA00022853"/>
    </source>
</evidence>
<dbReference type="InterPro" id="IPR029071">
    <property type="entry name" value="Ubiquitin-like_domsf"/>
</dbReference>
<keyword evidence="9" id="KW-0143">Chaperone</keyword>
<sequence>MIEFTIKTLDAVNHEMSVDDEITVQQLKEKVREQMGIEIHLQRLIFCGRVLQDDKKLTEYDVHGKVVHLVQRAPPSPQSRQSTINPLGPASAHIHTSEGQNNGLHHQIRHLLALTPDFLIEQQQQMNLSPTAGRMEFIRRLIADIKTSLAQLNAHITGTGNSDASSSSEPPIEFMDVPGPDDTQEEPSPPLDENGDVADGARVANARRRSYRAMRLFRTRHTRPRDLAELLEELDNLQDQFSPHRESYIEMLKEANNPETPEYTGQERAHSQRIVDLVNDLMHSFAHAYHVASDLHFQVGRHPPRLTSEPVVAHHGLPMQAQINVVQTNRRPPQSRPSAGNTTATATSGTTTTTTTNPRATASETVTSATATATVATSAAPTVRALTAVLAPIEHLQLNQATSAQAGTELGVEIQGGPTTSMQVNAADVNTAQPSAIDDDQSNPVTYEVEIETRVPIAFPIDNALLNGLANVAAATSQQQEQPQPQPSPPSQPQQQQQTEQTPHPQSQRTQPEPSQNQGNRGNRRQDLSEFENFLRNLSQVGSMGGVEVIMSMEDFMQSGNNAGPGAPQFEGGVFLAPSMPWGGPPNIDMLHNIASTLLRQELGSGLDRVAVHVTPPIVITQGPPQNQNSTQNQGQPQSQSQPQIGTQARVRTQSTQDLIRQPNIQLRRAAGAARAHALSHHLTYDRFLQCDSAWARLRLTRRREYFQQQLAAVGRARARRAAAQRFETITTRNSSLTQDHMNLLIQFLNSSEENQEIWLTAFMVTVARHLFLMEPMQSQNGEPILVPNEFNSVRIHLRHYIQDLLNRADRCQGENAFQAVADYLVDQHEEFIRNMSTITPVVEEFDITTSFRNFVRSRLPAIIASVMSDAPGESFAPRFYRVFCRLFTDLCTLFTQFCQRGAEGMRDLFRIYMGEIMEDFDDAARAMILALSNDNLNGIMENAQTQSNMVRPYLRFRDGSRLSTPPPLPQAMEMAHSSGLHPTHIGVATASPYMEGEHLRGCPLRMCVERIPMGTAPRPMSPSSSDDSSSLSSVASLAVSASASVAASVVASLAASTASSTASSEGPSPVASPAHTSSSSPTPSVALSIVLSDESRKSSVVHSAAASKEASTVTSATASAAPSTTASPVHSRIVTETPSRVASAVLSTGVSSVHPWAGSPVFTPVCSPVPLPPGSPTPTSAALSVAPSTTMSVPTSTTPSAAASPKSSPLPSSNASPVASPAHAPIQARPSTSSERPSMNLFAAAIARASMANRSESLPRTSSHGEAWQPRPDQVSNSSTVPPQNEANGRSPVGASRNGNVSPDLQFVSPVVLMQHWGEEWVPVFTRDQQAQTQRPQPQEPFSDAYLTGMPSRKRRCVRQSRPSANLDNFMSDSLREASDNSNSADSATIRTAFREHMRNIARNRASDSEDYDPARYVSAARFLNAGRSDSRQPPESSEDSKDE</sequence>
<feature type="region of interest" description="Disordered" evidence="12">
    <location>
        <begin position="1328"/>
        <end position="1363"/>
    </location>
</feature>
<feature type="region of interest" description="Disordered" evidence="12">
    <location>
        <begin position="328"/>
        <end position="369"/>
    </location>
</feature>
<keyword evidence="4" id="KW-0813">Transport</keyword>
<dbReference type="Gene3D" id="3.10.20.90">
    <property type="entry name" value="Phosphatidylinositol 3-kinase Catalytic Subunit, Chain A, domain 1"/>
    <property type="match status" value="1"/>
</dbReference>
<evidence type="ECO:0000313" key="14">
    <source>
        <dbReference type="Proteomes" id="UP000504629"/>
    </source>
</evidence>
<evidence type="ECO:0000256" key="6">
    <source>
        <dbReference type="ARBA" id="ARBA00022525"/>
    </source>
</evidence>